<dbReference type="GO" id="GO:0003677">
    <property type="term" value="F:DNA binding"/>
    <property type="evidence" value="ECO:0007669"/>
    <property type="project" value="UniProtKB-UniRule"/>
</dbReference>
<evidence type="ECO:0000256" key="1">
    <source>
        <dbReference type="ARBA" id="ARBA00023125"/>
    </source>
</evidence>
<dbReference type="PANTHER" id="PTHR46040:SF3">
    <property type="entry name" value="HIGH MOBILITY GROUP PROTEIN 2"/>
    <property type="match status" value="1"/>
</dbReference>
<dbReference type="Pfam" id="PF00536">
    <property type="entry name" value="SAM_1"/>
    <property type="match status" value="1"/>
</dbReference>
<protein>
    <recommendedName>
        <fullName evidence="5">HMG box domain-containing protein</fullName>
    </recommendedName>
</protein>
<keyword evidence="7" id="KW-1185">Reference proteome</keyword>
<dbReference type="InterPro" id="IPR009071">
    <property type="entry name" value="HMG_box_dom"/>
</dbReference>
<dbReference type="AlphaFoldDB" id="A0A9P4PMG0"/>
<dbReference type="Proteomes" id="UP000799764">
    <property type="component" value="Unassembled WGS sequence"/>
</dbReference>
<dbReference type="Gene3D" id="1.10.150.50">
    <property type="entry name" value="Transcription Factor, Ets-1"/>
    <property type="match status" value="1"/>
</dbReference>
<dbReference type="Gene3D" id="1.10.30.10">
    <property type="entry name" value="High mobility group box domain"/>
    <property type="match status" value="1"/>
</dbReference>
<organism evidence="6 7">
    <name type="scientific">Karstenula rhodostoma CBS 690.94</name>
    <dbReference type="NCBI Taxonomy" id="1392251"/>
    <lineage>
        <taxon>Eukaryota</taxon>
        <taxon>Fungi</taxon>
        <taxon>Dikarya</taxon>
        <taxon>Ascomycota</taxon>
        <taxon>Pezizomycotina</taxon>
        <taxon>Dothideomycetes</taxon>
        <taxon>Pleosporomycetidae</taxon>
        <taxon>Pleosporales</taxon>
        <taxon>Massarineae</taxon>
        <taxon>Didymosphaeriaceae</taxon>
        <taxon>Karstenula</taxon>
    </lineage>
</organism>
<evidence type="ECO:0000256" key="4">
    <source>
        <dbReference type="SAM" id="MobiDB-lite"/>
    </source>
</evidence>
<dbReference type="SUPFAM" id="SSF47769">
    <property type="entry name" value="SAM/Pointed domain"/>
    <property type="match status" value="1"/>
</dbReference>
<dbReference type="PANTHER" id="PTHR46040">
    <property type="entry name" value="HIGH MOBILITY GROUP PROTEIN 2"/>
    <property type="match status" value="1"/>
</dbReference>
<proteinExistence type="predicted"/>
<dbReference type="InterPro" id="IPR001660">
    <property type="entry name" value="SAM"/>
</dbReference>
<dbReference type="CDD" id="cd12148">
    <property type="entry name" value="fungal_TF_MHR"/>
    <property type="match status" value="1"/>
</dbReference>
<dbReference type="GO" id="GO:0010468">
    <property type="term" value="P:regulation of gene expression"/>
    <property type="evidence" value="ECO:0007669"/>
    <property type="project" value="TreeGrafter"/>
</dbReference>
<dbReference type="InterPro" id="IPR013761">
    <property type="entry name" value="SAM/pointed_sf"/>
</dbReference>
<name>A0A9P4PMG0_9PLEO</name>
<dbReference type="InterPro" id="IPR051965">
    <property type="entry name" value="ChromReg_NeuronalGeneExpr"/>
</dbReference>
<feature type="DNA-binding region" description="HMG box" evidence="3">
    <location>
        <begin position="100"/>
        <end position="167"/>
    </location>
</feature>
<dbReference type="SUPFAM" id="SSF47095">
    <property type="entry name" value="HMG-box"/>
    <property type="match status" value="1"/>
</dbReference>
<keyword evidence="1 3" id="KW-0238">DNA-binding</keyword>
<evidence type="ECO:0000256" key="3">
    <source>
        <dbReference type="PROSITE-ProRule" id="PRU00267"/>
    </source>
</evidence>
<evidence type="ECO:0000313" key="7">
    <source>
        <dbReference type="Proteomes" id="UP000799764"/>
    </source>
</evidence>
<keyword evidence="2 3" id="KW-0539">Nucleus</keyword>
<reference evidence="6" key="1">
    <citation type="journal article" date="2020" name="Stud. Mycol.">
        <title>101 Dothideomycetes genomes: a test case for predicting lifestyles and emergence of pathogens.</title>
        <authorList>
            <person name="Haridas S."/>
            <person name="Albert R."/>
            <person name="Binder M."/>
            <person name="Bloem J."/>
            <person name="Labutti K."/>
            <person name="Salamov A."/>
            <person name="Andreopoulos B."/>
            <person name="Baker S."/>
            <person name="Barry K."/>
            <person name="Bills G."/>
            <person name="Bluhm B."/>
            <person name="Cannon C."/>
            <person name="Castanera R."/>
            <person name="Culley D."/>
            <person name="Daum C."/>
            <person name="Ezra D."/>
            <person name="Gonzalez J."/>
            <person name="Henrissat B."/>
            <person name="Kuo A."/>
            <person name="Liang C."/>
            <person name="Lipzen A."/>
            <person name="Lutzoni F."/>
            <person name="Magnuson J."/>
            <person name="Mondo S."/>
            <person name="Nolan M."/>
            <person name="Ohm R."/>
            <person name="Pangilinan J."/>
            <person name="Park H.-J."/>
            <person name="Ramirez L."/>
            <person name="Alfaro M."/>
            <person name="Sun H."/>
            <person name="Tritt A."/>
            <person name="Yoshinaga Y."/>
            <person name="Zwiers L.-H."/>
            <person name="Turgeon B."/>
            <person name="Goodwin S."/>
            <person name="Spatafora J."/>
            <person name="Crous P."/>
            <person name="Grigoriev I."/>
        </authorList>
    </citation>
    <scope>NUCLEOTIDE SEQUENCE</scope>
    <source>
        <strain evidence="6">CBS 690.94</strain>
    </source>
</reference>
<dbReference type="InterPro" id="IPR036910">
    <property type="entry name" value="HMG_box_dom_sf"/>
</dbReference>
<dbReference type="SMART" id="SM00398">
    <property type="entry name" value="HMG"/>
    <property type="match status" value="1"/>
</dbReference>
<feature type="domain" description="HMG box" evidence="5">
    <location>
        <begin position="100"/>
        <end position="167"/>
    </location>
</feature>
<evidence type="ECO:0000313" key="6">
    <source>
        <dbReference type="EMBL" id="KAF2446652.1"/>
    </source>
</evidence>
<evidence type="ECO:0000259" key="5">
    <source>
        <dbReference type="PROSITE" id="PS50118"/>
    </source>
</evidence>
<dbReference type="PROSITE" id="PS50118">
    <property type="entry name" value="HMG_BOX_2"/>
    <property type="match status" value="1"/>
</dbReference>
<dbReference type="GO" id="GO:0005634">
    <property type="term" value="C:nucleus"/>
    <property type="evidence" value="ECO:0007669"/>
    <property type="project" value="UniProtKB-UniRule"/>
</dbReference>
<dbReference type="OrthoDB" id="1919336at2759"/>
<accession>A0A9P4PMG0</accession>
<feature type="region of interest" description="Disordered" evidence="4">
    <location>
        <begin position="188"/>
        <end position="211"/>
    </location>
</feature>
<dbReference type="EMBL" id="MU001498">
    <property type="protein sequence ID" value="KAF2446652.1"/>
    <property type="molecule type" value="Genomic_DNA"/>
</dbReference>
<gene>
    <name evidence="6" type="ORF">P171DRAFT_472109</name>
</gene>
<comment type="caution">
    <text evidence="6">The sequence shown here is derived from an EMBL/GenBank/DDBJ whole genome shotgun (WGS) entry which is preliminary data.</text>
</comment>
<dbReference type="CDD" id="cd09487">
    <property type="entry name" value="SAM_superfamily"/>
    <property type="match status" value="1"/>
</dbReference>
<sequence>MTEYTPSIEPVTGTTEFSTALARLGLGQYEERLRENGFEDWESATAMIESDMEELGFKLGDRRKLQRAIREYNNTNNKTDLAIRTTRRYRRHPRPDSNAPLKPKTGYVVFGEHVRRDPALSRSSFAELAKETGKRWNEISQEERVHIWEAPASDKLQNYKEELEQYKQTNNYKAYQTYLEEFKQGRHNPESILSPENNVPTNPEHGSPSLLPASQAHEELEATDEEGFDLEGQLQSMTSHVRWGMEEVHHTLKALGVSPDLVKFAAFPREHLTTQAVQAFVQGTGSLLCLWDHEEALGLVKSVYHPDKDTTPVYATEVFAMSAVGSYCDGDAHSLLPRKEFLNFFLYMLSLPSHMCDLRRMRLFACLAICRFTDSVESARRLLFSALSIGRQTFTSSSFQTETPEEKVSYWWSVFRSIVFLESWFAFNTSCEPRVISSDLNLYHSPRSHATHGSEILQERVLELGQLAAYVALDLNRASHAKAAQARAYFESLNEWHRTLPPPMQLSRLSLADPFATSGPTKRSLLQLHILFLGLFIEPYRDCLVDLGRFRLDNPPIGSEDLEALKSVEKQCVLAARQSARVASLLQIDNLIRSHCWVSVYTSFTGCAILLFSASQKLLELHAEAVGEELSCDNATARKLYTPLQIIFNDIREVMVSPVYREMREMHTVVRNVALMPLSQDDAIEGVGEVCRTISDTTRRVMDILQQGLNW</sequence>
<evidence type="ECO:0000256" key="2">
    <source>
        <dbReference type="ARBA" id="ARBA00023242"/>
    </source>
</evidence>